<accession>A0A8R1U0A5</accession>
<dbReference type="Proteomes" id="UP000024404">
    <property type="component" value="Unassembled WGS sequence"/>
</dbReference>
<dbReference type="AlphaFoldDB" id="A0A8R1U0A5"/>
<evidence type="ECO:0000256" key="3">
    <source>
        <dbReference type="ARBA" id="ARBA00022729"/>
    </source>
</evidence>
<dbReference type="FunFam" id="1.20.120.980:FF:000007">
    <property type="entry name" value="Predicted protein"/>
    <property type="match status" value="1"/>
</dbReference>
<keyword evidence="7" id="KW-1133">Transmembrane helix</keyword>
<dbReference type="EMBL" id="CMVM020000244">
    <property type="status" value="NOT_ANNOTATED_CDS"/>
    <property type="molecule type" value="Genomic_DNA"/>
</dbReference>
<reference evidence="9" key="1">
    <citation type="submission" date="2013-10" db="EMBL/GenBank/DDBJ databases">
        <title>Genome sequencing of Onchocerca volvulus.</title>
        <authorList>
            <person name="Cotton J."/>
            <person name="Tsai J."/>
            <person name="Stanley E."/>
            <person name="Tracey A."/>
            <person name="Holroyd N."/>
            <person name="Lustigman S."/>
            <person name="Berriman M."/>
        </authorList>
    </citation>
    <scope>NUCLEOTIDE SEQUENCE</scope>
</reference>
<evidence type="ECO:0000313" key="9">
    <source>
        <dbReference type="Proteomes" id="UP000024404"/>
    </source>
</evidence>
<sequence>MVSFSRHCMILLFEVLIVGVIIIANGNVRRFDAFPSLMNSISRNIIHNSSDDLWLAINTVITMQPLYYKWDVKWFKLPIDHFSYRNAETFNLKYLTNYSHFHCGGPLFFYTGNEGYIELFAKNTGIMWDLAPHFQAAVIFAEHRYYGASKPYGKQSDTDASRLGYLNEIQALADFAELISFVKNDQNELGFCPPGTEVPVIVFGGSYGGMLAAWFRMKYPHIADGAWASSAPMRDFYGTAIKLGYVSNKTATSYVNSGCDRKVFSEGFLAIKTLSQTEQGRAKLNQIFRSKPDFEMKSSDDFTSFYNYIYSAIFYMAMINYPYPADFITSLPGFPVKYACQYAKKAETNDEGLAEQLYNVINVFYNYTGKLNYHCFTRNCTKTSFFQNIGEEIAWNWQCCTSLISQNCDQGGENDFFLNNCDILNNNIINCMTIFEDFGYTPDLYRFQDLTIRYGIMFNTTGNIIFSNGNLDPWSAGGIYENSPDIIDINTAKGVYTFYMLDAAHHLDLRTPSTCDPPSVTYERFQIVNILKCWVYKNCTKLPSPFPLPDNIGWEVPKDCQFINYGYPWGYMEPKKSRQLTSSALFTLVATIFAIFLKGNISSII</sequence>
<dbReference type="InterPro" id="IPR008758">
    <property type="entry name" value="Peptidase_S28"/>
</dbReference>
<dbReference type="EnsemblMetazoa" id="OVOC8071.1">
    <property type="protein sequence ID" value="OVOC8071.1"/>
    <property type="gene ID" value="WBGene00244880"/>
</dbReference>
<reference evidence="8" key="2">
    <citation type="submission" date="2022-06" db="UniProtKB">
        <authorList>
            <consortium name="EnsemblMetazoa"/>
        </authorList>
    </citation>
    <scope>IDENTIFICATION</scope>
</reference>
<keyword evidence="9" id="KW-1185">Reference proteome</keyword>
<dbReference type="Gene3D" id="3.40.50.1820">
    <property type="entry name" value="alpha/beta hydrolase"/>
    <property type="match status" value="1"/>
</dbReference>
<evidence type="ECO:0000256" key="2">
    <source>
        <dbReference type="ARBA" id="ARBA00022670"/>
    </source>
</evidence>
<dbReference type="PANTHER" id="PTHR11010">
    <property type="entry name" value="PROTEASE S28 PRO-X CARBOXYPEPTIDASE-RELATED"/>
    <property type="match status" value="1"/>
</dbReference>
<organism evidence="8 9">
    <name type="scientific">Onchocerca volvulus</name>
    <dbReference type="NCBI Taxonomy" id="6282"/>
    <lineage>
        <taxon>Eukaryota</taxon>
        <taxon>Metazoa</taxon>
        <taxon>Ecdysozoa</taxon>
        <taxon>Nematoda</taxon>
        <taxon>Chromadorea</taxon>
        <taxon>Rhabditida</taxon>
        <taxon>Spirurina</taxon>
        <taxon>Spiruromorpha</taxon>
        <taxon>Filarioidea</taxon>
        <taxon>Onchocercidae</taxon>
        <taxon>Onchocerca</taxon>
    </lineage>
</organism>
<comment type="similarity">
    <text evidence="1">Belongs to the peptidase S28 family.</text>
</comment>
<dbReference type="GO" id="GO:0070008">
    <property type="term" value="F:serine-type exopeptidase activity"/>
    <property type="evidence" value="ECO:0007669"/>
    <property type="project" value="InterPro"/>
</dbReference>
<evidence type="ECO:0000256" key="5">
    <source>
        <dbReference type="ARBA" id="ARBA00022825"/>
    </source>
</evidence>
<dbReference type="InterPro" id="IPR029058">
    <property type="entry name" value="AB_hydrolase_fold"/>
</dbReference>
<evidence type="ECO:0000256" key="6">
    <source>
        <dbReference type="ARBA" id="ARBA00023180"/>
    </source>
</evidence>
<keyword evidence="4" id="KW-0378">Hydrolase</keyword>
<keyword evidence="7" id="KW-0812">Transmembrane</keyword>
<keyword evidence="7" id="KW-0472">Membrane</keyword>
<dbReference type="GO" id="GO:0006508">
    <property type="term" value="P:proteolysis"/>
    <property type="evidence" value="ECO:0007669"/>
    <property type="project" value="UniProtKB-KW"/>
</dbReference>
<dbReference type="GO" id="GO:0008239">
    <property type="term" value="F:dipeptidyl-peptidase activity"/>
    <property type="evidence" value="ECO:0007669"/>
    <property type="project" value="TreeGrafter"/>
</dbReference>
<dbReference type="PANTHER" id="PTHR11010:SF104">
    <property type="entry name" value="SERINE PROTEASE PCP-1-RELATED"/>
    <property type="match status" value="1"/>
</dbReference>
<dbReference type="OMA" id="IMWDLAP"/>
<keyword evidence="3" id="KW-0732">Signal</keyword>
<evidence type="ECO:0008006" key="10">
    <source>
        <dbReference type="Google" id="ProtNLM"/>
    </source>
</evidence>
<protein>
    <recommendedName>
        <fullName evidence="10">Serine carboxypeptidase S28 family protein</fullName>
    </recommendedName>
</protein>
<evidence type="ECO:0000313" key="8">
    <source>
        <dbReference type="EnsemblMetazoa" id="OVOC8071.1"/>
    </source>
</evidence>
<feature type="transmembrane region" description="Helical" evidence="7">
    <location>
        <begin position="7"/>
        <end position="28"/>
    </location>
</feature>
<evidence type="ECO:0000256" key="1">
    <source>
        <dbReference type="ARBA" id="ARBA00011079"/>
    </source>
</evidence>
<proteinExistence type="inferred from homology"/>
<dbReference type="Gene3D" id="1.20.120.980">
    <property type="entry name" value="Serine carboxypeptidase S28, SKS domain"/>
    <property type="match status" value="1"/>
</dbReference>
<evidence type="ECO:0000256" key="7">
    <source>
        <dbReference type="SAM" id="Phobius"/>
    </source>
</evidence>
<dbReference type="InterPro" id="IPR042269">
    <property type="entry name" value="Ser_carbopepase_S28_SKS"/>
</dbReference>
<keyword evidence="6" id="KW-0325">Glycoprotein</keyword>
<keyword evidence="2" id="KW-0645">Protease</keyword>
<evidence type="ECO:0000256" key="4">
    <source>
        <dbReference type="ARBA" id="ARBA00022801"/>
    </source>
</evidence>
<keyword evidence="5" id="KW-0720">Serine protease</keyword>
<dbReference type="Pfam" id="PF05577">
    <property type="entry name" value="Peptidase_S28"/>
    <property type="match status" value="1"/>
</dbReference>
<dbReference type="SUPFAM" id="SSF53474">
    <property type="entry name" value="alpha/beta-Hydrolases"/>
    <property type="match status" value="2"/>
</dbReference>
<name>A0A8R1U0A5_ONCVO</name>
<feature type="transmembrane region" description="Helical" evidence="7">
    <location>
        <begin position="580"/>
        <end position="597"/>
    </location>
</feature>